<dbReference type="EMBL" id="CP098502">
    <property type="protein sequence ID" value="UTI65147.1"/>
    <property type="molecule type" value="Genomic_DNA"/>
</dbReference>
<gene>
    <name evidence="2" type="ORF">NBH00_02790</name>
</gene>
<name>A0ABY5DWA7_9ACTN</name>
<proteinExistence type="predicted"/>
<dbReference type="Proteomes" id="UP001056035">
    <property type="component" value="Chromosome"/>
</dbReference>
<dbReference type="InterPro" id="IPR032466">
    <property type="entry name" value="Metal_Hydrolase"/>
</dbReference>
<sequence>MNTHGSRRLLGMVVGVVMLLGAPAGARAASDPGLTRYTIAGGCYAFDGVPGAEHVRLQATTLGEYLLYLPDRTFLVARAGEDAAAANAPSTAAEWVATEATGGTFTFTPKLAGGRPLTASLRAAGGCAVYPEAPLDASPLPTASPISYGRVNGIVEGHMHWMTYEYFGRHFHCGKPWDRYGIAYALPDCSSIEGPQGSAAPFQNFFNFGSPVSPHDTSGYPKLTEWSRSNLTYEGTYWRWIQRAWAGGLRMMVMGVNENRVLCELQPVKETNCNEMDTVRRAVADMRELQRYIDAQSGGPGKGFMEIVTDPQQARRAINAGKMAVVLEIEVSEPFDCRSADTPTCSRAQVDRELDEVYGLGVRSMLLLNKFDNPLTGVRFDDGPTGVLINAANRVSAGSFWDAKTCTGKLHDNLIETGSPQLSALVAQVFGTAGVAGGTAPVYPPGPHCNTKGLTALGKHVVSRMMDLGMIVNPDHMSQAAVDDTLTLLEARRYSGVISPHGWMDPGNWPRIWKLGGMAFPGHSPATDYVKDWKDYRPRSTPYAFGWGYGADLGGLSHQPNPVTSGGTLTYPFKSADGRGVTLERQKTGDRTFDYAKEGVAHYGLYADWFADLARIGGPRLQSDMNNGAEAYLEMWERATGTPVDRCRSPRTALDARGIGPIRLNASWTTLLARAGQPQQRTTAWSWCVKGKGNRHAADVAVLTNAGRVELVGSTARGRSLRGVAVGAAAARLRRLRGVRAAGGGVYTRRRSASRVEVFSVRGGRVRVVGIARRVLTEDAGALRAAVAQVRRAKASSVLPTYVPGVAASKAGTRLAGFSFAGAADQATTNGLALLCRLQLGL</sequence>
<evidence type="ECO:0000313" key="2">
    <source>
        <dbReference type="EMBL" id="UTI65147.1"/>
    </source>
</evidence>
<keyword evidence="2" id="KW-0224">Dipeptidase</keyword>
<reference evidence="2 3" key="1">
    <citation type="submission" date="2022-06" db="EMBL/GenBank/DDBJ databases">
        <title>Paraconexibacter antarcticus.</title>
        <authorList>
            <person name="Kim C.S."/>
        </authorList>
    </citation>
    <scope>NUCLEOTIDE SEQUENCE [LARGE SCALE GENOMIC DNA]</scope>
    <source>
        <strain evidence="2 3">02-257</strain>
    </source>
</reference>
<feature type="chain" id="PRO_5045346513" evidence="1">
    <location>
        <begin position="29"/>
        <end position="842"/>
    </location>
</feature>
<keyword evidence="1" id="KW-0732">Signal</keyword>
<keyword evidence="2" id="KW-0645">Protease</keyword>
<dbReference type="RefSeq" id="WP_254571837.1">
    <property type="nucleotide sequence ID" value="NZ_CP098502.1"/>
</dbReference>
<keyword evidence="3" id="KW-1185">Reference proteome</keyword>
<dbReference type="GO" id="GO:0016805">
    <property type="term" value="F:dipeptidase activity"/>
    <property type="evidence" value="ECO:0007669"/>
    <property type="project" value="UniProtKB-KW"/>
</dbReference>
<evidence type="ECO:0000256" key="1">
    <source>
        <dbReference type="SAM" id="SignalP"/>
    </source>
</evidence>
<evidence type="ECO:0000313" key="3">
    <source>
        <dbReference type="Proteomes" id="UP001056035"/>
    </source>
</evidence>
<keyword evidence="2" id="KW-0378">Hydrolase</keyword>
<feature type="signal peptide" evidence="1">
    <location>
        <begin position="1"/>
        <end position="28"/>
    </location>
</feature>
<dbReference type="Gene3D" id="3.20.20.140">
    <property type="entry name" value="Metal-dependent hydrolases"/>
    <property type="match status" value="1"/>
</dbReference>
<organism evidence="2 3">
    <name type="scientific">Paraconexibacter antarcticus</name>
    <dbReference type="NCBI Taxonomy" id="2949664"/>
    <lineage>
        <taxon>Bacteria</taxon>
        <taxon>Bacillati</taxon>
        <taxon>Actinomycetota</taxon>
        <taxon>Thermoleophilia</taxon>
        <taxon>Solirubrobacterales</taxon>
        <taxon>Paraconexibacteraceae</taxon>
        <taxon>Paraconexibacter</taxon>
    </lineage>
</organism>
<dbReference type="EC" id="3.4.13.-" evidence="2"/>
<protein>
    <submittedName>
        <fullName evidence="2">Membrane dipeptidase</fullName>
        <ecNumber evidence="2">3.4.13.-</ecNumber>
    </submittedName>
</protein>
<dbReference type="SUPFAM" id="SSF51556">
    <property type="entry name" value="Metallo-dependent hydrolases"/>
    <property type="match status" value="1"/>
</dbReference>
<accession>A0ABY5DWA7</accession>